<evidence type="ECO:0000256" key="1">
    <source>
        <dbReference type="SAM" id="MobiDB-lite"/>
    </source>
</evidence>
<feature type="region of interest" description="Disordered" evidence="1">
    <location>
        <begin position="612"/>
        <end position="642"/>
    </location>
</feature>
<proteinExistence type="predicted"/>
<comment type="caution">
    <text evidence="2">The sequence shown here is derived from an EMBL/GenBank/DDBJ whole genome shotgun (WGS) entry which is preliminary data.</text>
</comment>
<dbReference type="AlphaFoldDB" id="A0A9P1CQC2"/>
<sequence length="1024" mass="114565">MKQVTCVKLRFAERILGPEPFGTGYADRPCIETVLSVPCGKAAFGSTMAARAWADETSSMGSLGERIEADVCSNEAVGSPTFGSEGESFPTVPPPLPRVGPVVNPAARRVPGFWLPRAVRLPRLGPNGARQPLLLRPGQAPNVRAASEALQWACFRAWLLTHGVHQMPAILAIMLVAYVRAMLSLQPQDLQLLDGLRTSLLHQWRYLRRMPFWIWRLLAVRRRMPSCAEEAWELSKAVFREQFLAHLGFNSGPAVFREQFLAHLRFNSGPARPAGAGRYWCAGTVLCTVLALPRRILIDLRRVPSMTARTQTCNGSHSCAWVPQPILTRRAVLAQTAVPAKCNGKTEKARAVFAQTALPARFVGMAFALHSEYMQGNVDVAFTHSDKPWPAEVEEAMERARTIPGSKWRSYARISDRAGIFLREYVKVSDFACHTSFGHRWFHVWEHLQRSPYPQDPYRFAVVKDYNFVTLAVSCKVQNLGPGFTAEYALCSGRIFATHTFRHFVPAITVRDIQRAAQKLALRKRLLESPTQPMEMLFDGFHFPLPSAVSIWTTKASTAPPEPSAMAVQQQRLQQWMGYLKALTFDELDELSKGDSTNRLNRVLGLTAPMTMSEYMQRHSKRDRPQRPPESETTTDNDDIETDSSVTACAAFLAQELPAGLVLGWQAEDRESRLSPKTAGAVLKAQFSQSDASSPKTAPDSFHERQKRAVPPCLYLPKILQGGRTALETPTKGKNALCRPVCICRKFCREAGWPQELPRKAKTRCAALFVFAENFAGRQVPNTLASSSRRSLFWKGVMPPFLLYAILAQLWRRKAPSLIRQAVRVNALKEAPQAEPEGEQADAGWMWDGPWEEWNQDLQTLLPCEAQAIDFDWASALPPELPVEGAKVMCGRCGEHLLVIYLSAPVEEVYTRTLEALCQVSICRRLLLFHGTADGKARCSDKFCHVCQLWMSSRVGDRLGYGCHTQDDSARVKLNFAFLSFETLFWQPGTSKELNLEQKLTWQKLGKASKELNLGFWELSGKGV</sequence>
<protein>
    <submittedName>
        <fullName evidence="2">Uncharacterized protein</fullName>
    </submittedName>
</protein>
<dbReference type="EMBL" id="CAMXCT010002090">
    <property type="protein sequence ID" value="CAI3995560.1"/>
    <property type="molecule type" value="Genomic_DNA"/>
</dbReference>
<evidence type="ECO:0000313" key="4">
    <source>
        <dbReference type="Proteomes" id="UP001152797"/>
    </source>
</evidence>
<dbReference type="EMBL" id="CAMXCT030002090">
    <property type="protein sequence ID" value="CAL4782872.1"/>
    <property type="molecule type" value="Genomic_DNA"/>
</dbReference>
<reference evidence="3 4" key="2">
    <citation type="submission" date="2024-05" db="EMBL/GenBank/DDBJ databases">
        <authorList>
            <person name="Chen Y."/>
            <person name="Shah S."/>
            <person name="Dougan E. K."/>
            <person name="Thang M."/>
            <person name="Chan C."/>
        </authorList>
    </citation>
    <scope>NUCLEOTIDE SEQUENCE [LARGE SCALE GENOMIC DNA]</scope>
</reference>
<feature type="compositionally biased region" description="Acidic residues" evidence="1">
    <location>
        <begin position="633"/>
        <end position="642"/>
    </location>
</feature>
<reference evidence="2" key="1">
    <citation type="submission" date="2022-10" db="EMBL/GenBank/DDBJ databases">
        <authorList>
            <person name="Chen Y."/>
            <person name="Dougan E. K."/>
            <person name="Chan C."/>
            <person name="Rhodes N."/>
            <person name="Thang M."/>
        </authorList>
    </citation>
    <scope>NUCLEOTIDE SEQUENCE</scope>
</reference>
<feature type="non-terminal residue" evidence="2">
    <location>
        <position position="1024"/>
    </location>
</feature>
<keyword evidence="4" id="KW-1185">Reference proteome</keyword>
<accession>A0A9P1CQC2</accession>
<name>A0A9P1CQC2_9DINO</name>
<dbReference type="EMBL" id="CAMXCT020002090">
    <property type="protein sequence ID" value="CAL1148935.1"/>
    <property type="molecule type" value="Genomic_DNA"/>
</dbReference>
<organism evidence="2">
    <name type="scientific">Cladocopium goreaui</name>
    <dbReference type="NCBI Taxonomy" id="2562237"/>
    <lineage>
        <taxon>Eukaryota</taxon>
        <taxon>Sar</taxon>
        <taxon>Alveolata</taxon>
        <taxon>Dinophyceae</taxon>
        <taxon>Suessiales</taxon>
        <taxon>Symbiodiniaceae</taxon>
        <taxon>Cladocopium</taxon>
    </lineage>
</organism>
<gene>
    <name evidence="2" type="ORF">C1SCF055_LOCUS22098</name>
</gene>
<evidence type="ECO:0000313" key="3">
    <source>
        <dbReference type="EMBL" id="CAL4782872.1"/>
    </source>
</evidence>
<dbReference type="Proteomes" id="UP001152797">
    <property type="component" value="Unassembled WGS sequence"/>
</dbReference>
<evidence type="ECO:0000313" key="2">
    <source>
        <dbReference type="EMBL" id="CAI3995560.1"/>
    </source>
</evidence>